<dbReference type="InterPro" id="IPR002933">
    <property type="entry name" value="Peptidase_M20"/>
</dbReference>
<accession>A0A0H4PA60</accession>
<name>A0A0H4PA60_9BACT</name>
<evidence type="ECO:0000256" key="3">
    <source>
        <dbReference type="SAM" id="SignalP"/>
    </source>
</evidence>
<dbReference type="Gene3D" id="3.40.630.10">
    <property type="entry name" value="Zn peptidases"/>
    <property type="match status" value="1"/>
</dbReference>
<keyword evidence="1 5" id="KW-0378">Hydrolase</keyword>
<dbReference type="KEGG" id="camu:CA2015_0146"/>
<dbReference type="NCBIfam" id="TIGR01891">
    <property type="entry name" value="amidohydrolases"/>
    <property type="match status" value="1"/>
</dbReference>
<keyword evidence="2" id="KW-0464">Manganese</keyword>
<feature type="binding site" evidence="2">
    <location>
        <position position="175"/>
    </location>
    <ligand>
        <name>Mn(2+)</name>
        <dbReference type="ChEBI" id="CHEBI:29035"/>
        <label>2</label>
    </ligand>
</feature>
<dbReference type="GO" id="GO:0019877">
    <property type="term" value="P:diaminopimelate biosynthetic process"/>
    <property type="evidence" value="ECO:0007669"/>
    <property type="project" value="UniProtKB-ARBA"/>
</dbReference>
<keyword evidence="6" id="KW-1185">Reference proteome</keyword>
<dbReference type="PANTHER" id="PTHR11014">
    <property type="entry name" value="PEPTIDASE M20 FAMILY MEMBER"/>
    <property type="match status" value="1"/>
</dbReference>
<evidence type="ECO:0000256" key="2">
    <source>
        <dbReference type="PIRSR" id="PIRSR005962-1"/>
    </source>
</evidence>
<feature type="binding site" evidence="2">
    <location>
        <position position="141"/>
    </location>
    <ligand>
        <name>Mn(2+)</name>
        <dbReference type="ChEBI" id="CHEBI:29035"/>
        <label>2</label>
    </ligand>
</feature>
<feature type="binding site" evidence="2">
    <location>
        <position position="139"/>
    </location>
    <ligand>
        <name>Mn(2+)</name>
        <dbReference type="ChEBI" id="CHEBI:29035"/>
        <label>2</label>
    </ligand>
</feature>
<dbReference type="FunFam" id="3.30.70.360:FF:000001">
    <property type="entry name" value="N-acetyldiaminopimelate deacetylase"/>
    <property type="match status" value="1"/>
</dbReference>
<dbReference type="GO" id="GO:0050118">
    <property type="term" value="F:N-acetyldiaminopimelate deacetylase activity"/>
    <property type="evidence" value="ECO:0007669"/>
    <property type="project" value="UniProtKB-ARBA"/>
</dbReference>
<dbReference type="Pfam" id="PF01546">
    <property type="entry name" value="Peptidase_M20"/>
    <property type="match status" value="1"/>
</dbReference>
<sequence length="436" mass="47670">MRRLFRFTFSLASFACLCLAGQALAQSKLEKRVNENASKVEGKVIEWRRDFHEHPELGNEETRTAGIVATHLRALGMEVTEGVAVTGVVGILKGGKPGPTVALRADMDGLPVTERTAVPFKSKIMTTYNGQESGVMHACGHDSHMAILMGVAEVLAEMQKDLKGTVKFIFQPSEEGLEDKTIDTWGAKQMVEEGVMTDVDVIFGLHINSQTPAGVIKYKPGPAMAAVDELEITVKGKQAHGAYPWSSIDPIVTASQIVMGLQTVVSRNVKIIEIPAIVTIGAIHGGVRHNIIPEQVDMIGTIRTYSQPQQELIHRRIREIGEHIAKSAGAEAEVSIKKMYPVTFNDVDLTAKMQPTLERVAGKDNLWVHDPVTGAEDFSFFQLEKPGLFFFLGGMPVDGDPETAPSHHTPDFYLDESGFVLGVRALSQLTLDYMNL</sequence>
<dbReference type="PATRIC" id="fig|320787.5.peg.161"/>
<dbReference type="Pfam" id="PF07687">
    <property type="entry name" value="M20_dimer"/>
    <property type="match status" value="1"/>
</dbReference>
<evidence type="ECO:0000259" key="4">
    <source>
        <dbReference type="Pfam" id="PF07687"/>
    </source>
</evidence>
<dbReference type="InterPro" id="IPR017439">
    <property type="entry name" value="Amidohydrolase"/>
</dbReference>
<comment type="cofactor">
    <cofactor evidence="2">
        <name>Mn(2+)</name>
        <dbReference type="ChEBI" id="CHEBI:29035"/>
    </cofactor>
    <text evidence="2">The Mn(2+) ion enhances activity.</text>
</comment>
<dbReference type="InterPro" id="IPR011650">
    <property type="entry name" value="Peptidase_M20_dimer"/>
</dbReference>
<dbReference type="PIRSF" id="PIRSF005962">
    <property type="entry name" value="Pept_M20D_amidohydro"/>
    <property type="match status" value="1"/>
</dbReference>
<protein>
    <submittedName>
        <fullName evidence="5">N-acyl-L-amino acid amidohydrolase</fullName>
    </submittedName>
</protein>
<dbReference type="GO" id="GO:0046872">
    <property type="term" value="F:metal ion binding"/>
    <property type="evidence" value="ECO:0007669"/>
    <property type="project" value="UniProtKB-KW"/>
</dbReference>
<proteinExistence type="predicted"/>
<dbReference type="SUPFAM" id="SSF53187">
    <property type="entry name" value="Zn-dependent exopeptidases"/>
    <property type="match status" value="1"/>
</dbReference>
<dbReference type="Proteomes" id="UP000036520">
    <property type="component" value="Chromosome"/>
</dbReference>
<dbReference type="RefSeq" id="WP_048640149.1">
    <property type="nucleotide sequence ID" value="NZ_CP012040.1"/>
</dbReference>
<dbReference type="SUPFAM" id="SSF55031">
    <property type="entry name" value="Bacterial exopeptidase dimerisation domain"/>
    <property type="match status" value="1"/>
</dbReference>
<evidence type="ECO:0000313" key="5">
    <source>
        <dbReference type="EMBL" id="AKP49628.1"/>
    </source>
</evidence>
<keyword evidence="2" id="KW-0479">Metal-binding</keyword>
<feature type="binding site" evidence="2">
    <location>
        <position position="408"/>
    </location>
    <ligand>
        <name>Mn(2+)</name>
        <dbReference type="ChEBI" id="CHEBI:29035"/>
        <label>2</label>
    </ligand>
</feature>
<dbReference type="PANTHER" id="PTHR11014:SF63">
    <property type="entry name" value="METALLOPEPTIDASE, PUTATIVE (AFU_ORTHOLOGUE AFUA_6G09600)-RELATED"/>
    <property type="match status" value="1"/>
</dbReference>
<keyword evidence="3" id="KW-0732">Signal</keyword>
<feature type="binding site" evidence="2">
    <location>
        <position position="206"/>
    </location>
    <ligand>
        <name>Mn(2+)</name>
        <dbReference type="ChEBI" id="CHEBI:29035"/>
        <label>2</label>
    </ligand>
</feature>
<feature type="chain" id="PRO_5005208652" evidence="3">
    <location>
        <begin position="26"/>
        <end position="436"/>
    </location>
</feature>
<organism evidence="5 6">
    <name type="scientific">Cyclobacterium amurskyense</name>
    <dbReference type="NCBI Taxonomy" id="320787"/>
    <lineage>
        <taxon>Bacteria</taxon>
        <taxon>Pseudomonadati</taxon>
        <taxon>Bacteroidota</taxon>
        <taxon>Cytophagia</taxon>
        <taxon>Cytophagales</taxon>
        <taxon>Cyclobacteriaceae</taxon>
        <taxon>Cyclobacterium</taxon>
    </lineage>
</organism>
<dbReference type="EMBL" id="CP012040">
    <property type="protein sequence ID" value="AKP49628.1"/>
    <property type="molecule type" value="Genomic_DNA"/>
</dbReference>
<dbReference type="InterPro" id="IPR036264">
    <property type="entry name" value="Bact_exopeptidase_dim_dom"/>
</dbReference>
<dbReference type="Gene3D" id="3.30.70.360">
    <property type="match status" value="1"/>
</dbReference>
<gene>
    <name evidence="5" type="ORF">CA2015_0146</name>
</gene>
<dbReference type="OrthoDB" id="9776731at2"/>
<dbReference type="AlphaFoldDB" id="A0A0H4PA60"/>
<evidence type="ECO:0000256" key="1">
    <source>
        <dbReference type="ARBA" id="ARBA00022801"/>
    </source>
</evidence>
<reference evidence="5 6" key="1">
    <citation type="submission" date="2015-07" db="EMBL/GenBank/DDBJ databases">
        <authorList>
            <person name="Kim K.M."/>
        </authorList>
    </citation>
    <scope>NUCLEOTIDE SEQUENCE [LARGE SCALE GENOMIC DNA]</scope>
    <source>
        <strain evidence="5 6">KCTC 12363</strain>
    </source>
</reference>
<feature type="domain" description="Peptidase M20 dimerisation" evidence="4">
    <location>
        <begin position="230"/>
        <end position="323"/>
    </location>
</feature>
<evidence type="ECO:0000313" key="6">
    <source>
        <dbReference type="Proteomes" id="UP000036520"/>
    </source>
</evidence>
<feature type="signal peptide" evidence="3">
    <location>
        <begin position="1"/>
        <end position="25"/>
    </location>
</feature>